<dbReference type="PANTHER" id="PTHR40943">
    <property type="entry name" value="CYTOPLASMIC PROTEIN-RELATED"/>
    <property type="match status" value="1"/>
</dbReference>
<name>A0A9J6RM92_9GAMM</name>
<protein>
    <recommendedName>
        <fullName evidence="1">(S)-ureidoglycine aminohydrolase cupin domain-containing protein</fullName>
    </recommendedName>
</protein>
<dbReference type="Gene3D" id="2.60.120.10">
    <property type="entry name" value="Jelly Rolls"/>
    <property type="match status" value="2"/>
</dbReference>
<comment type="caution">
    <text evidence="2">The sequence shown here is derived from an EMBL/GenBank/DDBJ whole genome shotgun (WGS) entry which is preliminary data.</text>
</comment>
<dbReference type="InterPro" id="IPR008579">
    <property type="entry name" value="UGlyAH_Cupin_dom"/>
</dbReference>
<organism evidence="2 3">
    <name type="scientific">Dasania phycosphaerae</name>
    <dbReference type="NCBI Taxonomy" id="2950436"/>
    <lineage>
        <taxon>Bacteria</taxon>
        <taxon>Pseudomonadati</taxon>
        <taxon>Pseudomonadota</taxon>
        <taxon>Gammaproteobacteria</taxon>
        <taxon>Cellvibrionales</taxon>
        <taxon>Spongiibacteraceae</taxon>
        <taxon>Dasania</taxon>
    </lineage>
</organism>
<evidence type="ECO:0000259" key="1">
    <source>
        <dbReference type="Pfam" id="PF05899"/>
    </source>
</evidence>
<dbReference type="Pfam" id="PF05899">
    <property type="entry name" value="Cupin_3"/>
    <property type="match status" value="1"/>
</dbReference>
<gene>
    <name evidence="2" type="ORF">O0V09_08835</name>
</gene>
<dbReference type="InterPro" id="IPR014710">
    <property type="entry name" value="RmlC-like_jellyroll"/>
</dbReference>
<dbReference type="Proteomes" id="UP001069090">
    <property type="component" value="Unassembled WGS sequence"/>
</dbReference>
<dbReference type="RefSeq" id="WP_258331450.1">
    <property type="nucleotide sequence ID" value="NZ_JAPTGG010000006.1"/>
</dbReference>
<accession>A0A9J6RM92</accession>
<dbReference type="InterPro" id="IPR011051">
    <property type="entry name" value="RmlC_Cupin_sf"/>
</dbReference>
<dbReference type="SUPFAM" id="SSF51182">
    <property type="entry name" value="RmlC-like cupins"/>
    <property type="match status" value="2"/>
</dbReference>
<dbReference type="EMBL" id="JAPTGG010000006">
    <property type="protein sequence ID" value="MCZ0865303.1"/>
    <property type="molecule type" value="Genomic_DNA"/>
</dbReference>
<proteinExistence type="predicted"/>
<dbReference type="AlphaFoldDB" id="A0A9J6RM92"/>
<evidence type="ECO:0000313" key="2">
    <source>
        <dbReference type="EMBL" id="MCZ0865303.1"/>
    </source>
</evidence>
<reference evidence="2 3" key="1">
    <citation type="submission" date="2022-12" db="EMBL/GenBank/DDBJ databases">
        <title>Dasania phycosphaerae sp. nov., isolated from particulate material of the south coast of Korea.</title>
        <authorList>
            <person name="Jiang Y."/>
        </authorList>
    </citation>
    <scope>NUCLEOTIDE SEQUENCE [LARGE SCALE GENOMIC DNA]</scope>
    <source>
        <strain evidence="2 3">GY-19</strain>
    </source>
</reference>
<evidence type="ECO:0000313" key="3">
    <source>
        <dbReference type="Proteomes" id="UP001069090"/>
    </source>
</evidence>
<sequence>MSDKSIIRLSTNPLGFGETPDELSQDMFASAIPAQHSYSYYENDDIGLYIGVWDTDTMVEAAGPYGCDEFMWLIEGECEIKNNKTGAMEKVTAGEPFIIPKGYDCQWHQTGYLRKFFVISEHPQESIPQQPTFEGIIIPQADAALTAMTTTPPFAVTSGAAPQAHICYQDVTGKFISGTWFSEAFESSAQAFPYNEFAYVQAGSISLFDAAGNEQQFNAGDAFFIAEGVVCHAVVKDQVKLFFTTVASA</sequence>
<feature type="domain" description="(S)-ureidoglycine aminohydrolase cupin" evidence="1">
    <location>
        <begin position="192"/>
        <end position="240"/>
    </location>
</feature>
<keyword evidence="3" id="KW-1185">Reference proteome</keyword>
<dbReference type="PANTHER" id="PTHR40943:SF1">
    <property type="entry name" value="CYTOPLASMIC PROTEIN"/>
    <property type="match status" value="1"/>
</dbReference>